<feature type="transmembrane region" description="Helical" evidence="4">
    <location>
        <begin position="107"/>
        <end position="129"/>
    </location>
</feature>
<feature type="repeat" description="TPR" evidence="3">
    <location>
        <begin position="646"/>
        <end position="679"/>
    </location>
</feature>
<dbReference type="EMBL" id="PVWG01000049">
    <property type="protein sequence ID" value="PSB16002.1"/>
    <property type="molecule type" value="Genomic_DNA"/>
</dbReference>
<dbReference type="AlphaFoldDB" id="A0A2T1D659"/>
<dbReference type="Pfam" id="PF13371">
    <property type="entry name" value="TPR_9"/>
    <property type="match status" value="2"/>
</dbReference>
<dbReference type="PANTHER" id="PTHR44858">
    <property type="entry name" value="TETRATRICOPEPTIDE REPEAT PROTEIN 6"/>
    <property type="match status" value="1"/>
</dbReference>
<accession>A0A2T1D659</accession>
<dbReference type="InterPro" id="IPR019734">
    <property type="entry name" value="TPR_rpt"/>
</dbReference>
<dbReference type="Gene3D" id="1.25.40.10">
    <property type="entry name" value="Tetratricopeptide repeat domain"/>
    <property type="match status" value="6"/>
</dbReference>
<feature type="transmembrane region" description="Helical" evidence="4">
    <location>
        <begin position="47"/>
        <end position="68"/>
    </location>
</feature>
<feature type="repeat" description="TPR" evidence="3">
    <location>
        <begin position="371"/>
        <end position="404"/>
    </location>
</feature>
<protein>
    <submittedName>
        <fullName evidence="5">Tetratricopeptide repeat protein</fullName>
    </submittedName>
</protein>
<feature type="repeat" description="TPR" evidence="3">
    <location>
        <begin position="303"/>
        <end position="336"/>
    </location>
</feature>
<dbReference type="STRING" id="1920490.GCA_001895925_01169"/>
<evidence type="ECO:0000256" key="2">
    <source>
        <dbReference type="ARBA" id="ARBA00022803"/>
    </source>
</evidence>
<dbReference type="InterPro" id="IPR011990">
    <property type="entry name" value="TPR-like_helical_dom_sf"/>
</dbReference>
<dbReference type="SUPFAM" id="SSF48452">
    <property type="entry name" value="TPR-like"/>
    <property type="match status" value="2"/>
</dbReference>
<feature type="repeat" description="TPR" evidence="3">
    <location>
        <begin position="475"/>
        <end position="508"/>
    </location>
</feature>
<dbReference type="PROSITE" id="PS50005">
    <property type="entry name" value="TPR"/>
    <property type="match status" value="12"/>
</dbReference>
<keyword evidence="4" id="KW-1133">Transmembrane helix</keyword>
<evidence type="ECO:0000313" key="5">
    <source>
        <dbReference type="EMBL" id="PSB16002.1"/>
    </source>
</evidence>
<feature type="repeat" description="TPR" evidence="3">
    <location>
        <begin position="544"/>
        <end position="577"/>
    </location>
</feature>
<keyword evidence="4" id="KW-0812">Transmembrane</keyword>
<dbReference type="Pfam" id="PF13414">
    <property type="entry name" value="TPR_11"/>
    <property type="match status" value="2"/>
</dbReference>
<feature type="transmembrane region" description="Helical" evidence="4">
    <location>
        <begin position="21"/>
        <end position="41"/>
    </location>
</feature>
<keyword evidence="4" id="KW-0472">Membrane</keyword>
<proteinExistence type="predicted"/>
<feature type="repeat" description="TPR" evidence="3">
    <location>
        <begin position="510"/>
        <end position="543"/>
    </location>
</feature>
<evidence type="ECO:0000313" key="6">
    <source>
        <dbReference type="Proteomes" id="UP000238634"/>
    </source>
</evidence>
<feature type="repeat" description="TPR" evidence="3">
    <location>
        <begin position="714"/>
        <end position="747"/>
    </location>
</feature>
<dbReference type="RefSeq" id="WP_083582961.1">
    <property type="nucleotide sequence ID" value="NZ_MPPI01000015.1"/>
</dbReference>
<dbReference type="InterPro" id="IPR050498">
    <property type="entry name" value="Ycf3"/>
</dbReference>
<keyword evidence="1" id="KW-0677">Repeat</keyword>
<sequence length="763" mass="85212">MNDRNDSSSNSLWTFLNQISAPILAGISLISGVYGFVKLFVDKDAGLVTLISLAIGVLLLLGICLYYARFWKPEKQDRGRSAFEPLSDEHVKAQAKKERQRKRVRRSAVAGLILIPILSFSGVVGWQYFQSLPAKDIIVLVAEFDGPDPKTYGVTEKVINQLRQATKNYADVKVEALNKSITEQEGSKIARTVGEKRKATIVIWGWYRNPGEVVPLSVNFEVLRSPKDLPELGQTAKGNIQQAAIADLKSFTLQTRLSNEMSYLSLFTLGMARRAAGDWEGAIARFSDALSQKTASSSSLNQSLVYFYRGSAYLLKGDSDRALADLNQAIKRQPNFAEAHAIRVIVYVAKGDYNRALADANLAIKLKPDMALAYDNRGLIYLTTGDYDRAIADFNQTLKLLPAADHASDSIHADGSQLGTLKLNDSGVSVVNFALSEVSDYLVYNNLGTAYYAKNDFDRALEALDQAIKLQPDRAFAYFNRASVYFSQKNYDYALSDLNQTLKVQPDLALAYLKRASVYYIGKGDSDRALADLNQAIKLQPSSALLHTMRGEIYSDISDYDRALLNYDQALKLQPNDAEIYHDRGLTYAKKGDYDRAIADYNRALKLKPGYAKAYNSRGVSYKRKGDFDRAIADYDQAIKLKPDEAGAYNNRGFAYAEKGNFDRALADINQALKLSPNEATIYDSRGFAYARKGNYGRAITDYNQALKLKPDADYAYYHRGMAYRKQGSKAQAIADFKRTLELTQDPKKRQDTEKQLQELDRS</sequence>
<feature type="repeat" description="TPR" evidence="3">
    <location>
        <begin position="612"/>
        <end position="645"/>
    </location>
</feature>
<gene>
    <name evidence="5" type="ORF">C7B65_22990</name>
</gene>
<dbReference type="PANTHER" id="PTHR44858:SF1">
    <property type="entry name" value="UDP-N-ACETYLGLUCOSAMINE--PEPTIDE N-ACETYLGLUCOSAMINYLTRANSFERASE SPINDLY-RELATED"/>
    <property type="match status" value="1"/>
</dbReference>
<reference evidence="5 6" key="2">
    <citation type="submission" date="2018-03" db="EMBL/GenBank/DDBJ databases">
        <title>The ancient ancestry and fast evolution of plastids.</title>
        <authorList>
            <person name="Moore K.R."/>
            <person name="Magnabosco C."/>
            <person name="Momper L."/>
            <person name="Gold D.A."/>
            <person name="Bosak T."/>
            <person name="Fournier G.P."/>
        </authorList>
    </citation>
    <scope>NUCLEOTIDE SEQUENCE [LARGE SCALE GENOMIC DNA]</scope>
    <source>
        <strain evidence="5 6">ULC007</strain>
    </source>
</reference>
<keyword evidence="6" id="KW-1185">Reference proteome</keyword>
<dbReference type="Proteomes" id="UP000238634">
    <property type="component" value="Unassembled WGS sequence"/>
</dbReference>
<dbReference type="PROSITE" id="PS50293">
    <property type="entry name" value="TPR_REGION"/>
    <property type="match status" value="8"/>
</dbReference>
<reference evidence="5 6" key="1">
    <citation type="submission" date="2018-02" db="EMBL/GenBank/DDBJ databases">
        <authorList>
            <person name="Cohen D.B."/>
            <person name="Kent A.D."/>
        </authorList>
    </citation>
    <scope>NUCLEOTIDE SEQUENCE [LARGE SCALE GENOMIC DNA]</scope>
    <source>
        <strain evidence="5 6">ULC007</strain>
    </source>
</reference>
<dbReference type="GO" id="GO:0009279">
    <property type="term" value="C:cell outer membrane"/>
    <property type="evidence" value="ECO:0007669"/>
    <property type="project" value="TreeGrafter"/>
</dbReference>
<feature type="repeat" description="TPR" evidence="3">
    <location>
        <begin position="578"/>
        <end position="611"/>
    </location>
</feature>
<dbReference type="Pfam" id="PF13432">
    <property type="entry name" value="TPR_16"/>
    <property type="match status" value="2"/>
</dbReference>
<name>A0A2T1D659_9CYAN</name>
<evidence type="ECO:0000256" key="4">
    <source>
        <dbReference type="SAM" id="Phobius"/>
    </source>
</evidence>
<dbReference type="GO" id="GO:0046813">
    <property type="term" value="P:receptor-mediated virion attachment to host cell"/>
    <property type="evidence" value="ECO:0007669"/>
    <property type="project" value="TreeGrafter"/>
</dbReference>
<comment type="caution">
    <text evidence="5">The sequence shown here is derived from an EMBL/GenBank/DDBJ whole genome shotgun (WGS) entry which is preliminary data.</text>
</comment>
<keyword evidence="2 3" id="KW-0802">TPR repeat</keyword>
<dbReference type="SUPFAM" id="SSF48439">
    <property type="entry name" value="Protein prenylyltransferase"/>
    <property type="match status" value="1"/>
</dbReference>
<evidence type="ECO:0000256" key="1">
    <source>
        <dbReference type="ARBA" id="ARBA00022737"/>
    </source>
</evidence>
<feature type="repeat" description="TPR" evidence="3">
    <location>
        <begin position="441"/>
        <end position="474"/>
    </location>
</feature>
<dbReference type="OrthoDB" id="527226at2"/>
<dbReference type="SMART" id="SM00028">
    <property type="entry name" value="TPR"/>
    <property type="match status" value="13"/>
</dbReference>
<organism evidence="5 6">
    <name type="scientific">Phormidesmis priestleyi ULC007</name>
    <dbReference type="NCBI Taxonomy" id="1920490"/>
    <lineage>
        <taxon>Bacteria</taxon>
        <taxon>Bacillati</taxon>
        <taxon>Cyanobacteriota</taxon>
        <taxon>Cyanophyceae</taxon>
        <taxon>Leptolyngbyales</taxon>
        <taxon>Leptolyngbyaceae</taxon>
        <taxon>Phormidesmis</taxon>
    </lineage>
</organism>
<feature type="repeat" description="TPR" evidence="3">
    <location>
        <begin position="337"/>
        <end position="370"/>
    </location>
</feature>
<evidence type="ECO:0000256" key="3">
    <source>
        <dbReference type="PROSITE-ProRule" id="PRU00339"/>
    </source>
</evidence>
<feature type="repeat" description="TPR" evidence="3">
    <location>
        <begin position="680"/>
        <end position="713"/>
    </location>
</feature>